<protein>
    <submittedName>
        <fullName evidence="1">Uncharacterized protein</fullName>
    </submittedName>
</protein>
<dbReference type="AlphaFoldDB" id="A0AAV6JZR3"/>
<dbReference type="Proteomes" id="UP000823749">
    <property type="component" value="Chromosome 6"/>
</dbReference>
<keyword evidence="2" id="KW-1185">Reference proteome</keyword>
<reference evidence="1 2" key="1">
    <citation type="submission" date="2020-08" db="EMBL/GenBank/DDBJ databases">
        <title>Plant Genome Project.</title>
        <authorList>
            <person name="Zhang R.-G."/>
        </authorList>
    </citation>
    <scope>NUCLEOTIDE SEQUENCE [LARGE SCALE GENOMIC DNA]</scope>
    <source>
        <strain evidence="1">WSP0</strain>
        <tissue evidence="1">Leaf</tissue>
    </source>
</reference>
<comment type="caution">
    <text evidence="1">The sequence shown here is derived from an EMBL/GenBank/DDBJ whole genome shotgun (WGS) entry which is preliminary data.</text>
</comment>
<proteinExistence type="predicted"/>
<sequence length="83" mass="9539">MRMEMLVKCWRKLKKMLTFPDGNSDHHRAMPSVAPYRAVQCDELFLTSGGKKKRLGDDMDVDPLVAAHLAAQRHFSLRPNIFL</sequence>
<dbReference type="EMBL" id="JACTNZ010000006">
    <property type="protein sequence ID" value="KAG5545660.1"/>
    <property type="molecule type" value="Genomic_DNA"/>
</dbReference>
<evidence type="ECO:0000313" key="2">
    <source>
        <dbReference type="Proteomes" id="UP000823749"/>
    </source>
</evidence>
<gene>
    <name evidence="1" type="ORF">RHGRI_017968</name>
</gene>
<accession>A0AAV6JZR3</accession>
<evidence type="ECO:0000313" key="1">
    <source>
        <dbReference type="EMBL" id="KAG5545660.1"/>
    </source>
</evidence>
<name>A0AAV6JZR3_9ERIC</name>
<organism evidence="1 2">
    <name type="scientific">Rhododendron griersonianum</name>
    <dbReference type="NCBI Taxonomy" id="479676"/>
    <lineage>
        <taxon>Eukaryota</taxon>
        <taxon>Viridiplantae</taxon>
        <taxon>Streptophyta</taxon>
        <taxon>Embryophyta</taxon>
        <taxon>Tracheophyta</taxon>
        <taxon>Spermatophyta</taxon>
        <taxon>Magnoliopsida</taxon>
        <taxon>eudicotyledons</taxon>
        <taxon>Gunneridae</taxon>
        <taxon>Pentapetalae</taxon>
        <taxon>asterids</taxon>
        <taxon>Ericales</taxon>
        <taxon>Ericaceae</taxon>
        <taxon>Ericoideae</taxon>
        <taxon>Rhodoreae</taxon>
        <taxon>Rhododendron</taxon>
    </lineage>
</organism>